<reference evidence="3" key="1">
    <citation type="submission" date="2022-11" db="UniProtKB">
        <authorList>
            <consortium name="WormBaseParasite"/>
        </authorList>
    </citation>
    <scope>IDENTIFICATION</scope>
</reference>
<protein>
    <submittedName>
        <fullName evidence="3">Uncharacterized protein</fullName>
    </submittedName>
</protein>
<keyword evidence="2" id="KW-1185">Reference proteome</keyword>
<evidence type="ECO:0000313" key="2">
    <source>
        <dbReference type="Proteomes" id="UP000887577"/>
    </source>
</evidence>
<dbReference type="AlphaFoldDB" id="A0A914YWL1"/>
<dbReference type="WBParaSite" id="PSU_v2.g2469.t1">
    <property type="protein sequence ID" value="PSU_v2.g2469.t1"/>
    <property type="gene ID" value="PSU_v2.g2469"/>
</dbReference>
<organism evidence="2 3">
    <name type="scientific">Panagrolaimus superbus</name>
    <dbReference type="NCBI Taxonomy" id="310955"/>
    <lineage>
        <taxon>Eukaryota</taxon>
        <taxon>Metazoa</taxon>
        <taxon>Ecdysozoa</taxon>
        <taxon>Nematoda</taxon>
        <taxon>Chromadorea</taxon>
        <taxon>Rhabditida</taxon>
        <taxon>Tylenchina</taxon>
        <taxon>Panagrolaimomorpha</taxon>
        <taxon>Panagrolaimoidea</taxon>
        <taxon>Panagrolaimidae</taxon>
        <taxon>Panagrolaimus</taxon>
    </lineage>
</organism>
<sequence>MKNRTHDTGETKDLKKEIAATLKNQETQELIQRKNEYKEVHEEIPKTLDKKIPQIAVTLDQKSEKKKKTQVEKPKKPKKVAVKKTMTAKIPPFAHRPIPFAHKKPAKTFKNWKFIED</sequence>
<name>A0A914YWL1_9BILA</name>
<evidence type="ECO:0000256" key="1">
    <source>
        <dbReference type="SAM" id="MobiDB-lite"/>
    </source>
</evidence>
<proteinExistence type="predicted"/>
<accession>A0A914YWL1</accession>
<evidence type="ECO:0000313" key="3">
    <source>
        <dbReference type="WBParaSite" id="PSU_v2.g2469.t1"/>
    </source>
</evidence>
<dbReference type="Proteomes" id="UP000887577">
    <property type="component" value="Unplaced"/>
</dbReference>
<feature type="region of interest" description="Disordered" evidence="1">
    <location>
        <begin position="60"/>
        <end position="82"/>
    </location>
</feature>